<keyword evidence="2" id="KW-1133">Transmembrane helix</keyword>
<name>A0ABM5NFA4_LIBAS</name>
<dbReference type="Proteomes" id="UP000011820">
    <property type="component" value="Chromosome"/>
</dbReference>
<keyword evidence="4" id="KW-1185">Reference proteome</keyword>
<evidence type="ECO:0000313" key="3">
    <source>
        <dbReference type="EMBL" id="AGH16835.1"/>
    </source>
</evidence>
<protein>
    <recommendedName>
        <fullName evidence="5">Flp family type IVb pilin</fullName>
    </recommendedName>
</protein>
<keyword evidence="2" id="KW-0472">Membrane</keyword>
<dbReference type="RefSeq" id="WP_015452432.1">
    <property type="nucleotide sequence ID" value="NC_020549.1"/>
</dbReference>
<dbReference type="GeneID" id="93077488"/>
<evidence type="ECO:0008006" key="5">
    <source>
        <dbReference type="Google" id="ProtNLM"/>
    </source>
</evidence>
<feature type="transmembrane region" description="Helical" evidence="2">
    <location>
        <begin position="21"/>
        <end position="40"/>
    </location>
</feature>
<dbReference type="EMBL" id="CP004005">
    <property type="protein sequence ID" value="AGH16835.1"/>
    <property type="molecule type" value="Genomic_DNA"/>
</dbReference>
<accession>A0ABM5NFA4</accession>
<sequence>MKMNIIKKILKNGSGATAIEYGLLASLVSVAIISAVSTLGDRMKGVYQTISTELDKGDVPPTKPGSVPMQPESSNPSTRLQPPAKPTSIPVKTKSSKKSPKRIQSPAKNKKSYVKPNKSS</sequence>
<dbReference type="Pfam" id="PF04964">
    <property type="entry name" value="Flp_Fap"/>
    <property type="match status" value="1"/>
</dbReference>
<evidence type="ECO:0000313" key="4">
    <source>
        <dbReference type="Proteomes" id="UP000011820"/>
    </source>
</evidence>
<evidence type="ECO:0000256" key="2">
    <source>
        <dbReference type="SAM" id="Phobius"/>
    </source>
</evidence>
<feature type="region of interest" description="Disordered" evidence="1">
    <location>
        <begin position="53"/>
        <end position="120"/>
    </location>
</feature>
<gene>
    <name evidence="3" type="ORF">WSI_02325</name>
</gene>
<dbReference type="InterPro" id="IPR007047">
    <property type="entry name" value="Flp_Fap"/>
</dbReference>
<keyword evidence="2" id="KW-0812">Transmembrane</keyword>
<reference evidence="3 4" key="1">
    <citation type="journal article" date="2013" name="Genome Announc.">
        <title>Complete Genome Sequence of a Chinese Strain of 'Candidatus Liberibacter asiaticus'.</title>
        <authorList>
            <person name="Lin H."/>
            <person name="Han C.S."/>
            <person name="Liu B."/>
            <person name="Lou B."/>
            <person name="Bai X."/>
            <person name="Deng C."/>
            <person name="Civerolo E.L."/>
            <person name="Gupta G."/>
        </authorList>
    </citation>
    <scope>NUCLEOTIDE SEQUENCE [LARGE SCALE GENOMIC DNA]</scope>
    <source>
        <strain evidence="4">gxpsy</strain>
    </source>
</reference>
<proteinExistence type="predicted"/>
<evidence type="ECO:0000256" key="1">
    <source>
        <dbReference type="SAM" id="MobiDB-lite"/>
    </source>
</evidence>
<feature type="compositionally biased region" description="Polar residues" evidence="1">
    <location>
        <begin position="71"/>
        <end position="80"/>
    </location>
</feature>
<organism evidence="3 4">
    <name type="scientific">Candidatus Liberibacter asiaticus str. gxpsy</name>
    <dbReference type="NCBI Taxonomy" id="1174529"/>
    <lineage>
        <taxon>Bacteria</taxon>
        <taxon>Pseudomonadati</taxon>
        <taxon>Pseudomonadota</taxon>
        <taxon>Alphaproteobacteria</taxon>
        <taxon>Hyphomicrobiales</taxon>
        <taxon>Rhizobiaceae</taxon>
        <taxon>Liberibacter</taxon>
    </lineage>
</organism>